<evidence type="ECO:0000313" key="2">
    <source>
        <dbReference type="EMBL" id="MBB4000496.1"/>
    </source>
</evidence>
<keyword evidence="3" id="KW-1185">Reference proteome</keyword>
<accession>A0A7W6H8P6</accession>
<evidence type="ECO:0008006" key="4">
    <source>
        <dbReference type="Google" id="ProtNLM"/>
    </source>
</evidence>
<reference evidence="2 3" key="1">
    <citation type="submission" date="2020-08" db="EMBL/GenBank/DDBJ databases">
        <title>Genomic Encyclopedia of Type Strains, Phase IV (KMG-IV): sequencing the most valuable type-strain genomes for metagenomic binning, comparative biology and taxonomic classification.</title>
        <authorList>
            <person name="Goeker M."/>
        </authorList>
    </citation>
    <scope>NUCLEOTIDE SEQUENCE [LARGE SCALE GENOMIC DNA]</scope>
    <source>
        <strain evidence="2 3">DSM 102238</strain>
    </source>
</reference>
<protein>
    <recommendedName>
        <fullName evidence="4">Mobilization protein</fullName>
    </recommendedName>
</protein>
<comment type="caution">
    <text evidence="2">The sequence shown here is derived from an EMBL/GenBank/DDBJ whole genome shotgun (WGS) entry which is preliminary data.</text>
</comment>
<organism evidence="2 3">
    <name type="scientific">Aureimonas pseudogalii</name>
    <dbReference type="NCBI Taxonomy" id="1744844"/>
    <lineage>
        <taxon>Bacteria</taxon>
        <taxon>Pseudomonadati</taxon>
        <taxon>Pseudomonadota</taxon>
        <taxon>Alphaproteobacteria</taxon>
        <taxon>Hyphomicrobiales</taxon>
        <taxon>Aurantimonadaceae</taxon>
        <taxon>Aureimonas</taxon>
    </lineage>
</organism>
<dbReference type="RefSeq" id="WP_183202351.1">
    <property type="nucleotide sequence ID" value="NZ_JACIEK010000021.1"/>
</dbReference>
<proteinExistence type="predicted"/>
<name>A0A7W6H8P6_9HYPH</name>
<gene>
    <name evidence="2" type="ORF">GGR04_004374</name>
</gene>
<evidence type="ECO:0000256" key="1">
    <source>
        <dbReference type="SAM" id="Coils"/>
    </source>
</evidence>
<dbReference type="AlphaFoldDB" id="A0A7W6H8P6"/>
<keyword evidence="1" id="KW-0175">Coiled coil</keyword>
<feature type="coiled-coil region" evidence="1">
    <location>
        <begin position="3"/>
        <end position="30"/>
    </location>
</feature>
<dbReference type="Proteomes" id="UP000542776">
    <property type="component" value="Unassembled WGS sequence"/>
</dbReference>
<evidence type="ECO:0000313" key="3">
    <source>
        <dbReference type="Proteomes" id="UP000542776"/>
    </source>
</evidence>
<sequence>MAKLSIEARIAQLEARKQALKARLGKQERAIDTRRKMLLGAILLDAIERGRSGQGRPEDRELAGMLADWVSRELPGFLTRPIDRTLFPEFIKPAMPGSDAETGQ</sequence>
<dbReference type="EMBL" id="JACIEK010000021">
    <property type="protein sequence ID" value="MBB4000496.1"/>
    <property type="molecule type" value="Genomic_DNA"/>
</dbReference>